<name>A0AAE0Z905_9GAST</name>
<gene>
    <name evidence="3" type="ORF">RRG08_011094</name>
</gene>
<sequence>MDIRLPGVLNLRCFLTLLTIMLSVAVFSTEASQRNRVQNFKSKLQMRIREKQLLEDIKRRLNQTNGQMLAPASKVLRSQNGIPNHVKTFAKQMSRPEDTAVVSSSVPVVEAAPVLRSSFQNFKTKMITALSAKRNLLVFDLNDVVGGEPPVKSLKLFVHVLVSQKEHKKRSLSPPGIGEARSRSNSTTTAHRKARRKGKRRRWRKQSKIRVFLSNSKGKRKRRIAELRKEINETGNLQLVLPVSLISRMSRNATDNKLYLRLQCKRCSKNTQFLLRGLDTPKRCADRKRKQQARRQNSKKRQKKRQRKRPRNLRRKIRLWKNCEDNTKARMPTFIYRYASSENNARRHRRDIFSYLSNAT</sequence>
<protein>
    <submittedName>
        <fullName evidence="3">Uncharacterized protein</fullName>
    </submittedName>
</protein>
<feature type="signal peptide" evidence="2">
    <location>
        <begin position="1"/>
        <end position="25"/>
    </location>
</feature>
<organism evidence="3 4">
    <name type="scientific">Elysia crispata</name>
    <name type="common">lettuce slug</name>
    <dbReference type="NCBI Taxonomy" id="231223"/>
    <lineage>
        <taxon>Eukaryota</taxon>
        <taxon>Metazoa</taxon>
        <taxon>Spiralia</taxon>
        <taxon>Lophotrochozoa</taxon>
        <taxon>Mollusca</taxon>
        <taxon>Gastropoda</taxon>
        <taxon>Heterobranchia</taxon>
        <taxon>Euthyneura</taxon>
        <taxon>Panpulmonata</taxon>
        <taxon>Sacoglossa</taxon>
        <taxon>Placobranchoidea</taxon>
        <taxon>Plakobranchidae</taxon>
        <taxon>Elysia</taxon>
    </lineage>
</organism>
<feature type="compositionally biased region" description="Basic residues" evidence="1">
    <location>
        <begin position="285"/>
        <end position="316"/>
    </location>
</feature>
<evidence type="ECO:0000313" key="3">
    <source>
        <dbReference type="EMBL" id="KAK3765009.1"/>
    </source>
</evidence>
<proteinExistence type="predicted"/>
<feature type="region of interest" description="Disordered" evidence="1">
    <location>
        <begin position="281"/>
        <end position="316"/>
    </location>
</feature>
<comment type="caution">
    <text evidence="3">The sequence shown here is derived from an EMBL/GenBank/DDBJ whole genome shotgun (WGS) entry which is preliminary data.</text>
</comment>
<evidence type="ECO:0000256" key="1">
    <source>
        <dbReference type="SAM" id="MobiDB-lite"/>
    </source>
</evidence>
<feature type="compositionally biased region" description="Basic residues" evidence="1">
    <location>
        <begin position="190"/>
        <end position="206"/>
    </location>
</feature>
<feature type="chain" id="PRO_5041918208" evidence="2">
    <location>
        <begin position="26"/>
        <end position="360"/>
    </location>
</feature>
<keyword evidence="2" id="KW-0732">Signal</keyword>
<dbReference type="AlphaFoldDB" id="A0AAE0Z905"/>
<evidence type="ECO:0000256" key="2">
    <source>
        <dbReference type="SAM" id="SignalP"/>
    </source>
</evidence>
<dbReference type="EMBL" id="JAWDGP010004362">
    <property type="protein sequence ID" value="KAK3765009.1"/>
    <property type="molecule type" value="Genomic_DNA"/>
</dbReference>
<accession>A0AAE0Z905</accession>
<reference evidence="3" key="1">
    <citation type="journal article" date="2023" name="G3 (Bethesda)">
        <title>A reference genome for the long-term kleptoplast-retaining sea slug Elysia crispata morphotype clarki.</title>
        <authorList>
            <person name="Eastman K.E."/>
            <person name="Pendleton A.L."/>
            <person name="Shaikh M.A."/>
            <person name="Suttiyut T."/>
            <person name="Ogas R."/>
            <person name="Tomko P."/>
            <person name="Gavelis G."/>
            <person name="Widhalm J.R."/>
            <person name="Wisecaver J.H."/>
        </authorList>
    </citation>
    <scope>NUCLEOTIDE SEQUENCE</scope>
    <source>
        <strain evidence="3">ECLA1</strain>
    </source>
</reference>
<dbReference type="Proteomes" id="UP001283361">
    <property type="component" value="Unassembled WGS sequence"/>
</dbReference>
<evidence type="ECO:0000313" key="4">
    <source>
        <dbReference type="Proteomes" id="UP001283361"/>
    </source>
</evidence>
<feature type="region of interest" description="Disordered" evidence="1">
    <location>
        <begin position="168"/>
        <end position="206"/>
    </location>
</feature>
<keyword evidence="4" id="KW-1185">Reference proteome</keyword>